<dbReference type="InterPro" id="IPR027974">
    <property type="entry name" value="DUF4470"/>
</dbReference>
<evidence type="ECO:0000256" key="3">
    <source>
        <dbReference type="ARBA" id="ARBA00022490"/>
    </source>
</evidence>
<dbReference type="InterPro" id="IPR028235">
    <property type="entry name" value="DNAAF3_C"/>
</dbReference>
<evidence type="ECO:0000256" key="2">
    <source>
        <dbReference type="ARBA" id="ARBA00010449"/>
    </source>
</evidence>
<dbReference type="VEuPathDB" id="CryptoDB:Vbra_17512"/>
<gene>
    <name evidence="8" type="ORF">Vbra_17512</name>
</gene>
<evidence type="ECO:0000259" key="7">
    <source>
        <dbReference type="Pfam" id="PF14740"/>
    </source>
</evidence>
<comment type="similarity">
    <text evidence="2">Belongs to the DNAAF3 family.</text>
</comment>
<accession>A0A0G4GDR8</accession>
<organism evidence="8 9">
    <name type="scientific">Vitrella brassicaformis (strain CCMP3155)</name>
    <dbReference type="NCBI Taxonomy" id="1169540"/>
    <lineage>
        <taxon>Eukaryota</taxon>
        <taxon>Sar</taxon>
        <taxon>Alveolata</taxon>
        <taxon>Colpodellida</taxon>
        <taxon>Vitrellaceae</taxon>
        <taxon>Vitrella</taxon>
    </lineage>
</organism>
<dbReference type="PANTHER" id="PTHR22118:SF14">
    <property type="entry name" value="DYNEIN AXONEMAL ASSEMBLY FACTOR 3"/>
    <property type="match status" value="1"/>
</dbReference>
<dbReference type="GO" id="GO:0070286">
    <property type="term" value="P:axonemal dynein complex assembly"/>
    <property type="evidence" value="ECO:0007669"/>
    <property type="project" value="InterPro"/>
</dbReference>
<dbReference type="PANTHER" id="PTHR22118">
    <property type="entry name" value="DYNEIN ASSEMBLY FACTOR 3, AXONEMAL"/>
    <property type="match status" value="1"/>
</dbReference>
<evidence type="ECO:0000256" key="5">
    <source>
        <dbReference type="SAM" id="MobiDB-lite"/>
    </source>
</evidence>
<dbReference type="AlphaFoldDB" id="A0A0G4GDR8"/>
<dbReference type="Pfam" id="PF14740">
    <property type="entry name" value="DUF4471"/>
    <property type="match status" value="1"/>
</dbReference>
<protein>
    <recommendedName>
        <fullName evidence="10">Dynein assembly factor 3, axonemal</fullName>
    </recommendedName>
</protein>
<evidence type="ECO:0008006" key="10">
    <source>
        <dbReference type="Google" id="ProtNLM"/>
    </source>
</evidence>
<feature type="domain" description="DUF4470" evidence="6">
    <location>
        <begin position="17"/>
        <end position="121"/>
    </location>
</feature>
<evidence type="ECO:0000313" key="9">
    <source>
        <dbReference type="Proteomes" id="UP000041254"/>
    </source>
</evidence>
<comment type="subcellular location">
    <subcellularLocation>
        <location evidence="1">Cytoplasm</location>
    </subcellularLocation>
</comment>
<keyword evidence="3" id="KW-0963">Cytoplasm</keyword>
<keyword evidence="9" id="KW-1185">Reference proteome</keyword>
<dbReference type="STRING" id="1169540.A0A0G4GDR8"/>
<dbReference type="OMA" id="PERHEES"/>
<evidence type="ECO:0000256" key="4">
    <source>
        <dbReference type="ARBA" id="ARBA00022794"/>
    </source>
</evidence>
<sequence>MSLTGEDGADAVGFVQFWGNSPAVNLLEHLHLAPNGETDAVDSSPIGILLSGAADVRHDLLTLTKLHGVDLRGRQLHVYLHESSIEVLARHLLLLDLLLNTGISIRERVEYFLDLFGNCLLRDKTAHYLKARTPQLLKYVHDDTSPSLHRLMDLSHLKFKHRDDLQAVFESWVASGCEEGRFDVEALREQRLRGLYQTRYDHRVNLMDWTYTMHIKPLAPIIHWLQYKQFCLTGVSFETRLAPHTHPNPTLAAYIPAKDRRRQQSVLVRGYWGDVVNSPFMSFGIDTDTQDKDRLWRTVNKEQRHNAQEVSKFNLTAWLNELETHQPFHLPPERHEESEYPYPSPLDSLNPKVEELELDDTAPVSRQDGATSRLEVPSGLSHVKIVFLTGDLPQLLSKTRYGSKFDLMYFGNLAVSPLFGATNLLNKPAEPTVDDSSPAAADDVMTAADGAPRAEWLTGAMKPQCRVVVESFKYMVHYKPSVRLRYRSRLLEAARRMNWTLANDAAAPPAEFDACVDGQGMKEPQANEVEAKADTFMVFEAAMRGDGVADVCADGREEGAVRTMAASQ</sequence>
<name>A0A0G4GDR8_VITBC</name>
<dbReference type="GO" id="GO:0044458">
    <property type="term" value="P:motile cilium assembly"/>
    <property type="evidence" value="ECO:0007669"/>
    <property type="project" value="TreeGrafter"/>
</dbReference>
<feature type="domain" description="Dynein assembly factor 3 C-terminal" evidence="7">
    <location>
        <begin position="152"/>
        <end position="418"/>
    </location>
</feature>
<dbReference type="InParanoid" id="A0A0G4GDR8"/>
<feature type="compositionally biased region" description="Basic and acidic residues" evidence="5">
    <location>
        <begin position="329"/>
        <end position="338"/>
    </location>
</feature>
<feature type="region of interest" description="Disordered" evidence="5">
    <location>
        <begin position="329"/>
        <end position="350"/>
    </location>
</feature>
<dbReference type="Pfam" id="PF14737">
    <property type="entry name" value="DUF4470"/>
    <property type="match status" value="1"/>
</dbReference>
<dbReference type="GO" id="GO:0005737">
    <property type="term" value="C:cytoplasm"/>
    <property type="evidence" value="ECO:0007669"/>
    <property type="project" value="UniProtKB-SubCell"/>
</dbReference>
<reference evidence="8 9" key="1">
    <citation type="submission" date="2014-11" db="EMBL/GenBank/DDBJ databases">
        <authorList>
            <person name="Zhu J."/>
            <person name="Qi W."/>
            <person name="Song R."/>
        </authorList>
    </citation>
    <scope>NUCLEOTIDE SEQUENCE [LARGE SCALE GENOMIC DNA]</scope>
</reference>
<dbReference type="PhylomeDB" id="A0A0G4GDR8"/>
<evidence type="ECO:0000256" key="1">
    <source>
        <dbReference type="ARBA" id="ARBA00004496"/>
    </source>
</evidence>
<proteinExistence type="inferred from homology"/>
<evidence type="ECO:0000259" key="6">
    <source>
        <dbReference type="Pfam" id="PF14737"/>
    </source>
</evidence>
<dbReference type="OrthoDB" id="538817at2759"/>
<dbReference type="Proteomes" id="UP000041254">
    <property type="component" value="Unassembled WGS sequence"/>
</dbReference>
<dbReference type="EMBL" id="CDMY01000635">
    <property type="protein sequence ID" value="CEM27537.1"/>
    <property type="molecule type" value="Genomic_DNA"/>
</dbReference>
<dbReference type="InterPro" id="IPR039304">
    <property type="entry name" value="DNAAF3"/>
</dbReference>
<keyword evidence="4" id="KW-0970">Cilium biogenesis/degradation</keyword>
<evidence type="ECO:0000313" key="8">
    <source>
        <dbReference type="EMBL" id="CEM27537.1"/>
    </source>
</evidence>